<feature type="chain" id="PRO_5045873039" evidence="7">
    <location>
        <begin position="21"/>
        <end position="266"/>
    </location>
</feature>
<feature type="compositionally biased region" description="Low complexity" evidence="5">
    <location>
        <begin position="126"/>
        <end position="139"/>
    </location>
</feature>
<evidence type="ECO:0000256" key="7">
    <source>
        <dbReference type="SAM" id="SignalP"/>
    </source>
</evidence>
<feature type="region of interest" description="Disordered" evidence="5">
    <location>
        <begin position="232"/>
        <end position="266"/>
    </location>
</feature>
<comment type="caution">
    <text evidence="8">The sequence shown here is derived from an EMBL/GenBank/DDBJ whole genome shotgun (WGS) entry which is preliminary data.</text>
</comment>
<evidence type="ECO:0000256" key="2">
    <source>
        <dbReference type="ARBA" id="ARBA00022692"/>
    </source>
</evidence>
<evidence type="ECO:0000256" key="5">
    <source>
        <dbReference type="SAM" id="MobiDB-lite"/>
    </source>
</evidence>
<organism evidence="8 9">
    <name type="scientific">Apiospora rasikravindrae</name>
    <dbReference type="NCBI Taxonomy" id="990691"/>
    <lineage>
        <taxon>Eukaryota</taxon>
        <taxon>Fungi</taxon>
        <taxon>Dikarya</taxon>
        <taxon>Ascomycota</taxon>
        <taxon>Pezizomycotina</taxon>
        <taxon>Sordariomycetes</taxon>
        <taxon>Xylariomycetidae</taxon>
        <taxon>Amphisphaeriales</taxon>
        <taxon>Apiosporaceae</taxon>
        <taxon>Apiospora</taxon>
    </lineage>
</organism>
<reference evidence="8 9" key="1">
    <citation type="submission" date="2023-01" db="EMBL/GenBank/DDBJ databases">
        <title>Analysis of 21 Apiospora genomes using comparative genomics revels a genus with tremendous synthesis potential of carbohydrate active enzymes and secondary metabolites.</title>
        <authorList>
            <person name="Sorensen T."/>
        </authorList>
    </citation>
    <scope>NUCLEOTIDE SEQUENCE [LARGE SCALE GENOMIC DNA]</scope>
    <source>
        <strain evidence="8 9">CBS 33761</strain>
    </source>
</reference>
<evidence type="ECO:0000256" key="3">
    <source>
        <dbReference type="ARBA" id="ARBA00022989"/>
    </source>
</evidence>
<keyword evidence="9" id="KW-1185">Reference proteome</keyword>
<keyword evidence="4 6" id="KW-0472">Membrane</keyword>
<evidence type="ECO:0000256" key="1">
    <source>
        <dbReference type="ARBA" id="ARBA00004167"/>
    </source>
</evidence>
<dbReference type="InterPro" id="IPR051694">
    <property type="entry name" value="Immunoregulatory_rcpt-like"/>
</dbReference>
<sequence>MQLLSLLVSLTLSLLPLARAEEGTFISPDGPDGKNIYQVGDKVNVEWTGTAAYSLLSLGYYSSSNVTVKWLISNSPNYPTSYTWTPRPAADGFEKWEEDQFYLYIVNGTDFGSPFGSPAFSIRKQATTTSASSTGAPTPTTAPNPTPTATKQAGTPDHPANSDAGGLSTGAKAGMGAGVGGGALLILALLAFFFLRRRRNTGAAGEYEKPPYQETGDAAHAASPRVNEKFMGTPTANLAEAPSTTQDGGNPTAELETHPGERFELA</sequence>
<keyword evidence="3 6" id="KW-1133">Transmembrane helix</keyword>
<evidence type="ECO:0000256" key="4">
    <source>
        <dbReference type="ARBA" id="ARBA00023136"/>
    </source>
</evidence>
<feature type="signal peptide" evidence="7">
    <location>
        <begin position="1"/>
        <end position="20"/>
    </location>
</feature>
<protein>
    <submittedName>
        <fullName evidence="8">Uncharacterized protein</fullName>
    </submittedName>
</protein>
<evidence type="ECO:0000313" key="8">
    <source>
        <dbReference type="EMBL" id="KAK8034719.1"/>
    </source>
</evidence>
<feature type="compositionally biased region" description="Basic and acidic residues" evidence="5">
    <location>
        <begin position="255"/>
        <end position="266"/>
    </location>
</feature>
<feature type="region of interest" description="Disordered" evidence="5">
    <location>
        <begin position="126"/>
        <end position="167"/>
    </location>
</feature>
<keyword evidence="2 6" id="KW-0812">Transmembrane</keyword>
<dbReference type="PANTHER" id="PTHR15549">
    <property type="entry name" value="PAIRED IMMUNOGLOBULIN-LIKE TYPE 2 RECEPTOR"/>
    <property type="match status" value="1"/>
</dbReference>
<dbReference type="Proteomes" id="UP001444661">
    <property type="component" value="Unassembled WGS sequence"/>
</dbReference>
<gene>
    <name evidence="8" type="ORF">PG993_009714</name>
</gene>
<proteinExistence type="predicted"/>
<feature type="transmembrane region" description="Helical" evidence="6">
    <location>
        <begin position="175"/>
        <end position="195"/>
    </location>
</feature>
<evidence type="ECO:0000256" key="6">
    <source>
        <dbReference type="SAM" id="Phobius"/>
    </source>
</evidence>
<name>A0ABR1SKC4_9PEZI</name>
<evidence type="ECO:0000313" key="9">
    <source>
        <dbReference type="Proteomes" id="UP001444661"/>
    </source>
</evidence>
<keyword evidence="7" id="KW-0732">Signal</keyword>
<dbReference type="EMBL" id="JAQQWK010000009">
    <property type="protein sequence ID" value="KAK8034719.1"/>
    <property type="molecule type" value="Genomic_DNA"/>
</dbReference>
<comment type="subcellular location">
    <subcellularLocation>
        <location evidence="1">Membrane</location>
        <topology evidence="1">Single-pass membrane protein</topology>
    </subcellularLocation>
</comment>
<accession>A0ABR1SKC4</accession>